<organism evidence="3 4">
    <name type="scientific">Streptomyces capitiformicae</name>
    <dbReference type="NCBI Taxonomy" id="2014920"/>
    <lineage>
        <taxon>Bacteria</taxon>
        <taxon>Bacillati</taxon>
        <taxon>Actinomycetota</taxon>
        <taxon>Actinomycetes</taxon>
        <taxon>Kitasatosporales</taxon>
        <taxon>Streptomycetaceae</taxon>
        <taxon>Streptomyces</taxon>
    </lineage>
</organism>
<evidence type="ECO:0000313" key="4">
    <source>
        <dbReference type="Proteomes" id="UP000603227"/>
    </source>
</evidence>
<evidence type="ECO:0000256" key="1">
    <source>
        <dbReference type="SAM" id="MobiDB-lite"/>
    </source>
</evidence>
<evidence type="ECO:0000259" key="2">
    <source>
        <dbReference type="Pfam" id="PF13546"/>
    </source>
</evidence>
<reference evidence="3" key="1">
    <citation type="journal article" date="2014" name="Int. J. Syst. Evol. Microbiol.">
        <title>Complete genome sequence of Corynebacterium casei LMG S-19264T (=DSM 44701T), isolated from a smear-ripened cheese.</title>
        <authorList>
            <consortium name="US DOE Joint Genome Institute (JGI-PGF)"/>
            <person name="Walter F."/>
            <person name="Albersmeier A."/>
            <person name="Kalinowski J."/>
            <person name="Ruckert C."/>
        </authorList>
    </citation>
    <scope>NUCLEOTIDE SEQUENCE</scope>
    <source>
        <strain evidence="3">CGMCC 4.7403</strain>
    </source>
</reference>
<name>A0A919DPB3_9ACTN</name>
<dbReference type="EMBL" id="BNAT01000059">
    <property type="protein sequence ID" value="GHE64352.1"/>
    <property type="molecule type" value="Genomic_DNA"/>
</dbReference>
<feature type="compositionally biased region" description="Basic and acidic residues" evidence="1">
    <location>
        <begin position="1"/>
        <end position="11"/>
    </location>
</feature>
<proteinExistence type="predicted"/>
<gene>
    <name evidence="3" type="ORF">GCM10017771_87820</name>
</gene>
<feature type="region of interest" description="Disordered" evidence="1">
    <location>
        <begin position="1"/>
        <end position="21"/>
    </location>
</feature>
<dbReference type="InterPro" id="IPR038721">
    <property type="entry name" value="IS701-like_DDE_dom"/>
</dbReference>
<dbReference type="AlphaFoldDB" id="A0A919DPB3"/>
<protein>
    <recommendedName>
        <fullName evidence="2">Transposase IS701-like DDE domain-containing protein</fullName>
    </recommendedName>
</protein>
<comment type="caution">
    <text evidence="3">The sequence shown here is derived from an EMBL/GenBank/DDBJ whole genome shotgun (WGS) entry which is preliminary data.</text>
</comment>
<evidence type="ECO:0000313" key="3">
    <source>
        <dbReference type="EMBL" id="GHE64352.1"/>
    </source>
</evidence>
<accession>A0A919DPB3</accession>
<reference evidence="3" key="2">
    <citation type="submission" date="2020-09" db="EMBL/GenBank/DDBJ databases">
        <authorList>
            <person name="Sun Q."/>
            <person name="Zhou Y."/>
        </authorList>
    </citation>
    <scope>NUCLEOTIDE SEQUENCE</scope>
    <source>
        <strain evidence="3">CGMCC 4.7403</strain>
    </source>
</reference>
<dbReference type="Proteomes" id="UP000603227">
    <property type="component" value="Unassembled WGS sequence"/>
</dbReference>
<dbReference type="Pfam" id="PF13546">
    <property type="entry name" value="DDE_5"/>
    <property type="match status" value="1"/>
</dbReference>
<sequence>MTESESAEKTPSRHLPTPESATVTEAAAPMARLIGVADATYGTNVHLRTALSERGVYVLAVRSDASAHPFEAKPVEPARNDAIDC</sequence>
<feature type="domain" description="Transposase IS701-like DDE" evidence="2">
    <location>
        <begin position="34"/>
        <end position="80"/>
    </location>
</feature>
<keyword evidence="4" id="KW-1185">Reference proteome</keyword>
<dbReference type="RefSeq" id="WP_189788006.1">
    <property type="nucleotide sequence ID" value="NZ_BNAT01000059.1"/>
</dbReference>